<feature type="region of interest" description="Disordered" evidence="1">
    <location>
        <begin position="1077"/>
        <end position="1194"/>
    </location>
</feature>
<feature type="region of interest" description="Disordered" evidence="1">
    <location>
        <begin position="1"/>
        <end position="82"/>
    </location>
</feature>
<feature type="compositionally biased region" description="Polar residues" evidence="1">
    <location>
        <begin position="1437"/>
        <end position="1464"/>
    </location>
</feature>
<feature type="compositionally biased region" description="Polar residues" evidence="1">
    <location>
        <begin position="1"/>
        <end position="11"/>
    </location>
</feature>
<feature type="region of interest" description="Disordered" evidence="1">
    <location>
        <begin position="142"/>
        <end position="166"/>
    </location>
</feature>
<feature type="compositionally biased region" description="Polar residues" evidence="1">
    <location>
        <begin position="1077"/>
        <end position="1086"/>
    </location>
</feature>
<comment type="caution">
    <text evidence="2">The sequence shown here is derived from an EMBL/GenBank/DDBJ whole genome shotgun (WGS) entry which is preliminary data.</text>
</comment>
<feature type="region of interest" description="Disordered" evidence="1">
    <location>
        <begin position="2824"/>
        <end position="2872"/>
    </location>
</feature>
<evidence type="ECO:0000313" key="3">
    <source>
        <dbReference type="Proteomes" id="UP001233172"/>
    </source>
</evidence>
<proteinExistence type="predicted"/>
<feature type="compositionally biased region" description="Polar residues" evidence="1">
    <location>
        <begin position="1133"/>
        <end position="1142"/>
    </location>
</feature>
<feature type="compositionally biased region" description="Polar residues" evidence="1">
    <location>
        <begin position="1498"/>
        <end position="1508"/>
    </location>
</feature>
<dbReference type="EMBL" id="JASAOG010000193">
    <property type="protein sequence ID" value="KAK0044684.1"/>
    <property type="molecule type" value="Genomic_DNA"/>
</dbReference>
<feature type="region of interest" description="Disordered" evidence="1">
    <location>
        <begin position="1863"/>
        <end position="1887"/>
    </location>
</feature>
<feature type="region of interest" description="Disordered" evidence="1">
    <location>
        <begin position="2959"/>
        <end position="2980"/>
    </location>
</feature>
<reference evidence="2" key="1">
    <citation type="journal article" date="2023" name="PLoS Negl. Trop. Dis.">
        <title>A genome sequence for Biomphalaria pfeifferi, the major vector snail for the human-infecting parasite Schistosoma mansoni.</title>
        <authorList>
            <person name="Bu L."/>
            <person name="Lu L."/>
            <person name="Laidemitt M.R."/>
            <person name="Zhang S.M."/>
            <person name="Mutuku M."/>
            <person name="Mkoji G."/>
            <person name="Steinauer M."/>
            <person name="Loker E.S."/>
        </authorList>
    </citation>
    <scope>NUCLEOTIDE SEQUENCE</scope>
    <source>
        <strain evidence="2">KasaAsao</strain>
    </source>
</reference>
<feature type="region of interest" description="Disordered" evidence="1">
    <location>
        <begin position="255"/>
        <end position="277"/>
    </location>
</feature>
<feature type="compositionally biased region" description="Polar residues" evidence="1">
    <location>
        <begin position="2018"/>
        <end position="2044"/>
    </location>
</feature>
<feature type="region of interest" description="Disordered" evidence="1">
    <location>
        <begin position="2321"/>
        <end position="2346"/>
    </location>
</feature>
<evidence type="ECO:0000313" key="2">
    <source>
        <dbReference type="EMBL" id="KAK0044684.1"/>
    </source>
</evidence>
<feature type="compositionally biased region" description="Basic and acidic residues" evidence="1">
    <location>
        <begin position="1143"/>
        <end position="1154"/>
    </location>
</feature>
<feature type="region of interest" description="Disordered" evidence="1">
    <location>
        <begin position="2470"/>
        <end position="2491"/>
    </location>
</feature>
<feature type="compositionally biased region" description="Polar residues" evidence="1">
    <location>
        <begin position="143"/>
        <end position="161"/>
    </location>
</feature>
<feature type="region of interest" description="Disordered" evidence="1">
    <location>
        <begin position="714"/>
        <end position="775"/>
    </location>
</feature>
<feature type="compositionally biased region" description="Polar residues" evidence="1">
    <location>
        <begin position="1185"/>
        <end position="1194"/>
    </location>
</feature>
<evidence type="ECO:0000256" key="1">
    <source>
        <dbReference type="SAM" id="MobiDB-lite"/>
    </source>
</evidence>
<sequence length="2980" mass="335308">MFDNNNSSSECSPLYSEASYGNVPKHKSQKSTSHETSLQSSLKTKKKTCQGKRVAFTSDLSDKEIDPECHNDPTRNSEKVCPDLKNSYKYPAKKSSLVSKPKRIVGCVRFQDENSSISQNRKSLQQTTRRCLDPGVSLDEGSCLTNSEGLQTSSRNSTPRKTQLAGRPICREISKSGQWSHYDAGVYSWASQDDDKDDTRAETSSLVEGVDTSEDLERTGYSSISDWWTSDPLSNQEFNKLHSLDFEDSRRVQQSLSLAKTKSNSSRLQPSSNNGVKKGFPVEKVKVKCSGSGRESLHTPTAVTERAESKSKSVCNGKVAPCCLATRPARREVGSLSSAAASLAKSDAISASKRKERDSKCRPVGLSLRTRYSRSMADSRSNDPLVKFVERQHTHKQTRSLRRHSSLRLPATFSQQTNIHGDFVQHKINISLKKLSDDKLKGNPTQCEEKISIKSNAIDLPKHSMRLDPDLKHLLVYNAFTSNTPKEESARPADQALEQTNTIKPGSSIHVDLSRSLSGSVSESSIGIQCDILSPDSALSCNPLSPSSQHARRVASMYPAEDEVEATHSQHWASSGVDLSLDSEFVSCVSIGVQCEGSLFTSLLTLAWEDSTTAQVDSLALDQSNVFESQMKGSQYDNFKALSLLKSPLTNGLKTEHISRTVENCLLDPGNTSLQNTELTLEQVSRKLFQTNRTNGDQSLKQREIEMMPNSAEMLKTADDNSPQKRLITKSEEKKSQDGALLEHGRKSNKDHSEKNPDKNTTQSYKMRADSRGNNLQYESTIQGLVRTKEALSAQHSTLKDKVQANKLLQSNQQETELEQPQLAQQHGYTEQLLSAQRTMPAESLLSGQRTIPAEQLLSGQRTIPAEQLLLAQRTIPEEHLLSGHRTIPAEQLLSGQRTILAEQLLSGQRTIPAEQLLSGQRTIPLEHLLSGQRTILAEQLLSGQRTIPAEQLLSGQRMIPLEHLLSGQRTIPAEQLLSGQRTIPAEQLLSAQRTIPAEQLLLAQRTIPAEQLLSAQRTIPLEQLLSSQKQLPTEQLLSAQRQLPTEQLQSSQKHLPTEQLISTQKQLPTEQLLSAQKQLPTQQHSIRPENAQIDKDPSVLSESQTTYSGLSAEERTPGRSTVGDTLSKEQKINSNVYFNATDSRDSKLLRQENKATNSPTKSLRQENEPTNSQTKSLRQEKEATNSQTKSLRQENEATNLLTKLLPLENEATNWQLYGGENNLSSETFHQFANAMHDLGKEMRFSDLAIERNGVGSSPGRVVQLTAQPFSVSAEQRNLTLVDLPQEQDKLKQGNLTYRLSLSKQSDLTLATSKSKQTPMQEELSMQLPMQQEPSMQKPMYQEQSFQKLMQQEPSMQKPMQQEPSGQKPMQKGSSMQKPMQQEPSMEKLMQQEHSLQKPKQEEPSMQKLMQQEPSLQKPMLSKQSLPQQKYIPPEQSPTNQNDASPEQLKSTQFLPKGQAQSKQILMPAEESQLKEQFLKSEQSVSKRNRKLSKLELSESNQKILPSQQVQLKESEQVQLKQSEQVQLKKSEQFLHQQNVLPIYQTLQQQQLSESKQQNLLADLNSKSQFIPSEQLQSKQQFIPSEQLQSKQQFIPSDQLQSKQQFIPSEQLQSKQQFITSEQLQSKQQFIPSEQLQSKQQFIPSEQLQSKQQFIPSEQLQSKQQFIPSEQLQSKEQFITSEQLQSKQQFIPSEQLQSKQQFIPSEQLQSKQQFIPSEQLQSKQQFIPTERRQVNREEQLHSKKQFIPSEQLQSSKQQFIPSEQLQSSIQQFIPSEQLQSSKQQFIPSEQLQSSKQQFIPSEQLQSSKQQFIPSEQLQSKQQFIPTEKPPSNQQFMPTEQLQSKQQFIPPEKLQSKQQLIPSEKIKSKQQLIPPDQRQFNREEQLQSKQKFIPSEKLQSKQQFIPTEQLQSKLQFIPPEKLVSKHQFNPTEQLYLNQQLSPEMAQLNHQNVRSDQSQQIISSEQIQSNQKHLISSELHSSESAQSTKAQNQPRLAHQLTEEQKQPRLAHQLTEESSLKVRTQFNVGKPNSSMKVSLKPSFNPTALSNTSKVELRTLSSKDNIHLDNERTSRDLEKNMRSHSKTPDDTNKPSVFSNDTFEVNKAFPLLDSRAEAGKTIGGLISKKTSSMLDRTQVSANATRATANNIPIVQVTLMDDQIMEGNKSISTDNEVPLGVSFNPMSKLEVTNIKEHNSSLLLSKGEKRACDPKYRIPPGAEEWYRNNRLLSMEIVLGPQPVFDLKPPASVKSNTLLTTNKEALTSNLKGKISLTKNNTTLVTNEKANKSFPKSFPPREAIIASTRNSIESDLPFKVFVDNKTKLTSDRVRNSTSSDKPIYREDNQKQDTPDKTKTAIYNIFGRRKSFNTPDVKKIPADDPKYSSVNVVPKNQPIERKPQKLRKNTASKYFEQTRSKSNMSPLLKILQNSSKPFLKSDRESDALFNWDMTTTLKTFKRKGKPGKDRSEDNIIENLQESNKNALSNSPSTSSDNSRENRHYVSTYLSEKSENLDTSINTELSSKSGDHGQPIGASSYQNSGSEKAQTHLSGLIEEDKSKVIRGHHNDHNSLNSKNTVISLELTTTLNEMHSRTEEDAGFPNDSVSVKAKLYPYLNPGSLISPNTGTLGYDEQLNVAFESSVDPEMTQHPNIDVGQVESATTNLFSTPDQDIIKVYGSSVDLDYLPENDIASSMDSLDHNKQWLPTVTAESGETNDGDRSTIVIASHLNEKHSPTVETNQKGDNLSLNDVFDTRSSETSHKPIYLTDNIGAKLFMEIPQRDELYSEMIDSNGESIQETSSIESLEIAAALASSTDAIFPVQPETVVENRLTEQQREHQPFLKSRNNGGSWFKNNDDSGIGSLKSPIFKQDRQRESVRKRPKLAPQLPTFSSFIDKRKCGYSSLGQRKKKEPPKAKPRVVSECFYYSDLNMMQLTLKPVNWPNKSHESPGDLSTHAININFHTSPIKKPSSTLVYSRARSQSTKRSVNV</sequence>
<gene>
    <name evidence="2" type="ORF">Bpfe_025857</name>
</gene>
<feature type="compositionally biased region" description="Basic and acidic residues" evidence="1">
    <location>
        <begin position="2060"/>
        <end position="2088"/>
    </location>
</feature>
<feature type="compositionally biased region" description="Polar residues" evidence="1">
    <location>
        <begin position="1372"/>
        <end position="1384"/>
    </location>
</feature>
<feature type="compositionally biased region" description="Polar residues" evidence="1">
    <location>
        <begin position="1352"/>
        <end position="1365"/>
    </location>
</feature>
<feature type="compositionally biased region" description="Polar residues" evidence="1">
    <location>
        <begin position="2526"/>
        <end position="2541"/>
    </location>
</feature>
<feature type="compositionally biased region" description="Basic and acidic residues" evidence="1">
    <location>
        <begin position="2333"/>
        <end position="2346"/>
    </location>
</feature>
<feature type="compositionally biased region" description="Polar residues" evidence="1">
    <location>
        <begin position="2835"/>
        <end position="2844"/>
    </location>
</feature>
<keyword evidence="3" id="KW-1185">Reference proteome</keyword>
<dbReference type="Proteomes" id="UP001233172">
    <property type="component" value="Unassembled WGS sequence"/>
</dbReference>
<feature type="compositionally biased region" description="Polar residues" evidence="1">
    <location>
        <begin position="1101"/>
        <end position="1110"/>
    </location>
</feature>
<feature type="compositionally biased region" description="Polar residues" evidence="1">
    <location>
        <begin position="1983"/>
        <end position="1992"/>
    </location>
</feature>
<feature type="region of interest" description="Disordered" evidence="1">
    <location>
        <begin position="1948"/>
        <end position="2044"/>
    </location>
</feature>
<feature type="region of interest" description="Disordered" evidence="1">
    <location>
        <begin position="190"/>
        <end position="214"/>
    </location>
</feature>
<reference evidence="2" key="2">
    <citation type="submission" date="2023-04" db="EMBL/GenBank/DDBJ databases">
        <authorList>
            <person name="Bu L."/>
            <person name="Lu L."/>
            <person name="Laidemitt M.R."/>
            <person name="Zhang S.M."/>
            <person name="Mutuku M."/>
            <person name="Mkoji G."/>
            <person name="Steinauer M."/>
            <person name="Loker E.S."/>
        </authorList>
    </citation>
    <scope>NUCLEOTIDE SEQUENCE</scope>
    <source>
        <strain evidence="2">KasaAsao</strain>
        <tissue evidence="2">Whole Snail</tissue>
    </source>
</reference>
<feature type="compositionally biased region" description="Polar residues" evidence="1">
    <location>
        <begin position="1155"/>
        <end position="1177"/>
    </location>
</feature>
<feature type="compositionally biased region" description="Basic and acidic residues" evidence="1">
    <location>
        <begin position="60"/>
        <end position="82"/>
    </location>
</feature>
<feature type="compositionally biased region" description="Polar residues" evidence="1">
    <location>
        <begin position="255"/>
        <end position="275"/>
    </location>
</feature>
<feature type="region of interest" description="Disordered" evidence="1">
    <location>
        <begin position="1352"/>
        <end position="1508"/>
    </location>
</feature>
<name>A0AAD8AYB7_BIOPF</name>
<feature type="compositionally biased region" description="Basic and acidic residues" evidence="1">
    <location>
        <begin position="1395"/>
        <end position="1405"/>
    </location>
</feature>
<feature type="compositionally biased region" description="Basic and acidic residues" evidence="1">
    <location>
        <begin position="2860"/>
        <end position="2869"/>
    </location>
</feature>
<feature type="compositionally biased region" description="Basic and acidic residues" evidence="1">
    <location>
        <begin position="716"/>
        <end position="758"/>
    </location>
</feature>
<feature type="region of interest" description="Disordered" evidence="1">
    <location>
        <begin position="2511"/>
        <end position="2541"/>
    </location>
</feature>
<accession>A0AAD8AYB7</accession>
<feature type="region of interest" description="Disordered" evidence="1">
    <location>
        <begin position="2058"/>
        <end position="2094"/>
    </location>
</feature>
<feature type="region of interest" description="Disordered" evidence="1">
    <location>
        <begin position="1815"/>
        <end position="1844"/>
    </location>
</feature>
<feature type="compositionally biased region" description="Low complexity" evidence="1">
    <location>
        <begin position="2475"/>
        <end position="2486"/>
    </location>
</feature>
<feature type="compositionally biased region" description="Low complexity" evidence="1">
    <location>
        <begin position="1953"/>
        <end position="1982"/>
    </location>
</feature>
<organism evidence="2 3">
    <name type="scientific">Biomphalaria pfeifferi</name>
    <name type="common">Bloodfluke planorb</name>
    <name type="synonym">Freshwater snail</name>
    <dbReference type="NCBI Taxonomy" id="112525"/>
    <lineage>
        <taxon>Eukaryota</taxon>
        <taxon>Metazoa</taxon>
        <taxon>Spiralia</taxon>
        <taxon>Lophotrochozoa</taxon>
        <taxon>Mollusca</taxon>
        <taxon>Gastropoda</taxon>
        <taxon>Heterobranchia</taxon>
        <taxon>Euthyneura</taxon>
        <taxon>Panpulmonata</taxon>
        <taxon>Hygrophila</taxon>
        <taxon>Lymnaeoidea</taxon>
        <taxon>Planorbidae</taxon>
        <taxon>Biomphalaria</taxon>
    </lineage>
</organism>
<protein>
    <submittedName>
        <fullName evidence="2">Uncharacterized protein</fullName>
    </submittedName>
</protein>